<name>A0A0S4IUJ9_BODSA</name>
<dbReference type="Proteomes" id="UP000051952">
    <property type="component" value="Unassembled WGS sequence"/>
</dbReference>
<dbReference type="Gene3D" id="3.80.10.10">
    <property type="entry name" value="Ribonuclease Inhibitor"/>
    <property type="match status" value="1"/>
</dbReference>
<dbReference type="SUPFAM" id="SSF52047">
    <property type="entry name" value="RNI-like"/>
    <property type="match status" value="1"/>
</dbReference>
<dbReference type="OMA" id="VYARCCE"/>
<dbReference type="VEuPathDB" id="TriTrypDB:BSAL_67490"/>
<organism evidence="2 3">
    <name type="scientific">Bodo saltans</name>
    <name type="common">Flagellated protozoan</name>
    <dbReference type="NCBI Taxonomy" id="75058"/>
    <lineage>
        <taxon>Eukaryota</taxon>
        <taxon>Discoba</taxon>
        <taxon>Euglenozoa</taxon>
        <taxon>Kinetoplastea</taxon>
        <taxon>Metakinetoplastina</taxon>
        <taxon>Eubodonida</taxon>
        <taxon>Bodonidae</taxon>
        <taxon>Bodo</taxon>
    </lineage>
</organism>
<evidence type="ECO:0000313" key="3">
    <source>
        <dbReference type="Proteomes" id="UP000051952"/>
    </source>
</evidence>
<evidence type="ECO:0000313" key="2">
    <source>
        <dbReference type="EMBL" id="CUF93538.1"/>
    </source>
</evidence>
<accession>A0A0S4IUJ9</accession>
<dbReference type="EMBL" id="CYKH01000452">
    <property type="protein sequence ID" value="CUF93538.1"/>
    <property type="molecule type" value="Genomic_DNA"/>
</dbReference>
<dbReference type="OrthoDB" id="273039at2759"/>
<gene>
    <name evidence="2" type="ORF">BSAL_67490</name>
</gene>
<protein>
    <recommendedName>
        <fullName evidence="4">Leucine-rich repeat protein</fullName>
    </recommendedName>
</protein>
<reference evidence="3" key="1">
    <citation type="submission" date="2015-09" db="EMBL/GenBank/DDBJ databases">
        <authorList>
            <consortium name="Pathogen Informatics"/>
        </authorList>
    </citation>
    <scope>NUCLEOTIDE SEQUENCE [LARGE SCALE GENOMIC DNA]</scope>
    <source>
        <strain evidence="3">Lake Konstanz</strain>
    </source>
</reference>
<feature type="compositionally biased region" description="Pro residues" evidence="1">
    <location>
        <begin position="589"/>
        <end position="598"/>
    </location>
</feature>
<proteinExistence type="predicted"/>
<keyword evidence="3" id="KW-1185">Reference proteome</keyword>
<sequence length="854" mass="93977">MSGNNVVAPVPGSGEAAEIVADQLVADQQTEEQTEEGNEAAGSDGMRREWNFTFTIKHHAARSTLRLNPAWTSQFIDPDDIINLSKLDRDVKHCPMMPFAAYEDRTIALQSGVFWEESPKTVRIMYSHVQHNMSLKAYAKRSVQHVLGDPRVATVDGQAALQRLMIAKKMQHAPLFGGKPSFQFWYVVSDKTRARTEYVYAVGTICGQRGYLATVTCHKEAELQSYIKHFFLPHFVDTSKFAVDVDVHYEEVTNTVLKEQQELYGELHFHDRDAAVSFAIPMHPVTLKPDFSPIQSVGVGSIACMTLEIEVYQKLMDDFAEADITGMPKYKVNNIVLFMDAEDVARMGYPGIMSVEQYTSAKLKRLMDVFKDAKTVGAPISLNLGSRCGRSSTVTFTYEGMGCVVKAMLVCTLVGNTGISALYFTKLGGGLFDVHLYLYQQLLKSIVFRAAREESDRFSRFQAVQIRLTDQDLPRCYTTAAVNEKKTLERHLKSLHQSTDGRTEGRFVAVDVSKGGLPRSSQGAAHGDEGESIGRPAGAVVSVLPTVASEDGLQEDDDLSLISVSSIPHLAALPVYDENAQEDSLRGGAPPPPVPPPRAGRAVSETSDGDDGPTSPQPTQQVATIDSVEVRHDESKVTLQTAGEDDSGVYPMSANLSPKLSTTQAAAAGRTVSSLGETTTLDNTQQQQKLIQTILKEDDDVYFGPSLHDVYIRCCELQHCRPNSYLLKKLPSNPKFTSSVEELDLTSNYLGHNGFVAVLDLLEHLPRLHSVFFNDMSLDNTDVEHLCELLANNTSIRCIQLRNNTKITLPATKQLSKLLKANKRITSLVLHGTKIGATLIASLEAEAGRNRSTE</sequence>
<dbReference type="InterPro" id="IPR032675">
    <property type="entry name" value="LRR_dom_sf"/>
</dbReference>
<evidence type="ECO:0008006" key="4">
    <source>
        <dbReference type="Google" id="ProtNLM"/>
    </source>
</evidence>
<evidence type="ECO:0000256" key="1">
    <source>
        <dbReference type="SAM" id="MobiDB-lite"/>
    </source>
</evidence>
<feature type="region of interest" description="Disordered" evidence="1">
    <location>
        <begin position="579"/>
        <end position="623"/>
    </location>
</feature>
<dbReference type="AlphaFoldDB" id="A0A0S4IUJ9"/>
<feature type="region of interest" description="Disordered" evidence="1">
    <location>
        <begin position="513"/>
        <end position="536"/>
    </location>
</feature>